<dbReference type="EMBL" id="GL945017">
    <property type="protein sequence ID" value="EGN57960.1"/>
    <property type="molecule type" value="Genomic_DNA"/>
</dbReference>
<organism evidence="1 2">
    <name type="scientific">Hallella multisaccharivorax DSM 17128</name>
    <dbReference type="NCBI Taxonomy" id="688246"/>
    <lineage>
        <taxon>Bacteria</taxon>
        <taxon>Pseudomonadati</taxon>
        <taxon>Bacteroidota</taxon>
        <taxon>Bacteroidia</taxon>
        <taxon>Bacteroidales</taxon>
        <taxon>Prevotellaceae</taxon>
        <taxon>Hallella</taxon>
    </lineage>
</organism>
<dbReference type="SUPFAM" id="SSF88697">
    <property type="entry name" value="PUA domain-like"/>
    <property type="match status" value="1"/>
</dbReference>
<protein>
    <submittedName>
        <fullName evidence="1">Uncharacterized protein</fullName>
    </submittedName>
</protein>
<dbReference type="HOGENOM" id="CLU_1883207_0_0_10"/>
<dbReference type="Proteomes" id="UP000002772">
    <property type="component" value="Unassembled WGS sequence"/>
</dbReference>
<sequence>MRRIDMNYWIRAYNNQRFRVADFIHDNGFIDWGMRNRFEKGDVVFLYATAPESRITFMMEVTSVALTCEEIANDESYYISQQYFENWLRHKADHLYVRYSFLKEFHTSELSLAKLRENGMQGTPRSPRKLWPETVDYIMGKLND</sequence>
<evidence type="ECO:0000313" key="1">
    <source>
        <dbReference type="EMBL" id="EGN57960.1"/>
    </source>
</evidence>
<evidence type="ECO:0000313" key="2">
    <source>
        <dbReference type="Proteomes" id="UP000002772"/>
    </source>
</evidence>
<dbReference type="RefSeq" id="WP_007575859.1">
    <property type="nucleotide sequence ID" value="NZ_BPTS01000002.1"/>
</dbReference>
<accession>F8NBJ8</accession>
<dbReference type="InterPro" id="IPR015947">
    <property type="entry name" value="PUA-like_sf"/>
</dbReference>
<reference evidence="2" key="1">
    <citation type="journal article" date="2011" name="Stand. Genomic Sci.">
        <title>Non-contiguous finished genome sequence of the opportunistic oral pathogen Prevotella multisaccharivorax type strain (PPPA20).</title>
        <authorList>
            <person name="Pati A."/>
            <person name="Gronow S."/>
            <person name="Lu M."/>
            <person name="Lapidus A."/>
            <person name="Nolan M."/>
            <person name="Lucas S."/>
            <person name="Hammon N."/>
            <person name="Deshpande S."/>
            <person name="Cheng J.F."/>
            <person name="Tapia R."/>
            <person name="Han C."/>
            <person name="Goodwin L."/>
            <person name="Pitluck S."/>
            <person name="Liolios K."/>
            <person name="Pagani I."/>
            <person name="Mavromatis K."/>
            <person name="Mikhailova N."/>
            <person name="Huntemann M."/>
            <person name="Chen A."/>
            <person name="Palaniappan K."/>
            <person name="Land M."/>
            <person name="Hauser L."/>
            <person name="Detter J.C."/>
            <person name="Brambilla E.M."/>
            <person name="Rohde M."/>
            <person name="Goker M."/>
            <person name="Woyke T."/>
            <person name="Bristow J."/>
            <person name="Eisen J.A."/>
            <person name="Markowitz V."/>
            <person name="Hugenholtz P."/>
            <person name="Kyrpides N.C."/>
            <person name="Klenk H.P."/>
            <person name="Ivanova N."/>
        </authorList>
    </citation>
    <scope>NUCLEOTIDE SEQUENCE [LARGE SCALE GENOMIC DNA]</scope>
    <source>
        <strain evidence="2">DSM 17128</strain>
    </source>
</reference>
<gene>
    <name evidence="1" type="ORF">Premu_2606</name>
</gene>
<keyword evidence="2" id="KW-1185">Reference proteome</keyword>
<dbReference type="AlphaFoldDB" id="F8NBJ8"/>
<name>F8NBJ8_9BACT</name>
<proteinExistence type="predicted"/>